<evidence type="ECO:0000256" key="7">
    <source>
        <dbReference type="ARBA" id="ARBA00023717"/>
    </source>
</evidence>
<name>A0A9D1RWU0_9CORY</name>
<keyword evidence="5 9" id="KW-0456">Lyase</keyword>
<reference evidence="9" key="1">
    <citation type="journal article" date="2021" name="PeerJ">
        <title>Extensive microbial diversity within the chicken gut microbiome revealed by metagenomics and culture.</title>
        <authorList>
            <person name="Gilroy R."/>
            <person name="Ravi A."/>
            <person name="Getino M."/>
            <person name="Pursley I."/>
            <person name="Horton D.L."/>
            <person name="Alikhan N.F."/>
            <person name="Baker D."/>
            <person name="Gharbi K."/>
            <person name="Hall N."/>
            <person name="Watson M."/>
            <person name="Adriaenssens E.M."/>
            <person name="Foster-Nyarko E."/>
            <person name="Jarju S."/>
            <person name="Secka A."/>
            <person name="Antonio M."/>
            <person name="Oren A."/>
            <person name="Chaudhuri R.R."/>
            <person name="La Ragione R."/>
            <person name="Hildebrand F."/>
            <person name="Pallen M.J."/>
        </authorList>
    </citation>
    <scope>NUCLEOTIDE SEQUENCE</scope>
    <source>
        <strain evidence="9">4376</strain>
    </source>
</reference>
<comment type="function">
    <text evidence="1">Could possibly oxidize fatty acids using specific components.</text>
</comment>
<evidence type="ECO:0000256" key="3">
    <source>
        <dbReference type="ARBA" id="ARBA00022832"/>
    </source>
</evidence>
<comment type="similarity">
    <text evidence="2 8">Belongs to the enoyl-CoA hydratase/isomerase family.</text>
</comment>
<dbReference type="Pfam" id="PF00378">
    <property type="entry name" value="ECH_1"/>
    <property type="match status" value="1"/>
</dbReference>
<sequence length="248" mass="25471">MSAKYSHVAVGAHGKVGVITLNRPEKRNAITAALATEVACGVREHVDAGRRVILLRGEGPAFSAGADLSGGVYSPDFFGALQSMLQAVLDAPVPVIADIHGPAVGAGCQLALACDLRVFGPKGAVWVPAAAHGFALDTWTHLRLKDLLGGAWARNIMVGGAKVGAEQAAAVGFASFVGDGTTDSLAYAQTIAEQAPLSMEHSKRVLNSPNPASDPVLDELMSQAWASADAAEARAARLQGRAPAFTGK</sequence>
<evidence type="ECO:0000256" key="6">
    <source>
        <dbReference type="ARBA" id="ARBA00023709"/>
    </source>
</evidence>
<comment type="caution">
    <text evidence="9">The sequence shown here is derived from an EMBL/GenBank/DDBJ whole genome shotgun (WGS) entry which is preliminary data.</text>
</comment>
<evidence type="ECO:0000256" key="5">
    <source>
        <dbReference type="ARBA" id="ARBA00023239"/>
    </source>
</evidence>
<keyword evidence="3" id="KW-0276">Fatty acid metabolism</keyword>
<dbReference type="GO" id="GO:0006635">
    <property type="term" value="P:fatty acid beta-oxidation"/>
    <property type="evidence" value="ECO:0007669"/>
    <property type="project" value="TreeGrafter"/>
</dbReference>
<dbReference type="CDD" id="cd06558">
    <property type="entry name" value="crotonase-like"/>
    <property type="match status" value="1"/>
</dbReference>
<evidence type="ECO:0000256" key="8">
    <source>
        <dbReference type="RuleBase" id="RU003707"/>
    </source>
</evidence>
<keyword evidence="4" id="KW-0443">Lipid metabolism</keyword>
<organism evidence="9 10">
    <name type="scientific">Candidatus Corynebacterium gallistercoris</name>
    <dbReference type="NCBI Taxonomy" id="2838530"/>
    <lineage>
        <taxon>Bacteria</taxon>
        <taxon>Bacillati</taxon>
        <taxon>Actinomycetota</taxon>
        <taxon>Actinomycetes</taxon>
        <taxon>Mycobacteriales</taxon>
        <taxon>Corynebacteriaceae</taxon>
        <taxon>Corynebacterium</taxon>
    </lineage>
</organism>
<dbReference type="PANTHER" id="PTHR11941:SF169">
    <property type="entry name" value="(7AS)-7A-METHYL-1,5-DIOXO-2,3,5,6,7,7A-HEXAHYDRO-1H-INDENE-CARBOXYL-COA HYDROLASE"/>
    <property type="match status" value="1"/>
</dbReference>
<evidence type="ECO:0000313" key="10">
    <source>
        <dbReference type="Proteomes" id="UP000824189"/>
    </source>
</evidence>
<dbReference type="EC" id="4.2.1.17" evidence="9"/>
<dbReference type="Gene3D" id="3.90.226.10">
    <property type="entry name" value="2-enoyl-CoA Hydratase, Chain A, domain 1"/>
    <property type="match status" value="1"/>
</dbReference>
<dbReference type="NCBIfam" id="NF005891">
    <property type="entry name" value="PRK07854.1"/>
    <property type="match status" value="1"/>
</dbReference>
<dbReference type="EMBL" id="DXFZ01000009">
    <property type="protein sequence ID" value="HIW94985.1"/>
    <property type="molecule type" value="Genomic_DNA"/>
</dbReference>
<reference evidence="9" key="2">
    <citation type="submission" date="2021-04" db="EMBL/GenBank/DDBJ databases">
        <authorList>
            <person name="Gilroy R."/>
        </authorList>
    </citation>
    <scope>NUCLEOTIDE SEQUENCE</scope>
    <source>
        <strain evidence="9">4376</strain>
    </source>
</reference>
<dbReference type="InterPro" id="IPR018376">
    <property type="entry name" value="Enoyl-CoA_hyd/isom_CS"/>
</dbReference>
<protein>
    <submittedName>
        <fullName evidence="9">Enoyl-CoA hydratase</fullName>
        <ecNumber evidence="9">4.2.1.17</ecNumber>
    </submittedName>
</protein>
<dbReference type="AlphaFoldDB" id="A0A9D1RWU0"/>
<dbReference type="PANTHER" id="PTHR11941">
    <property type="entry name" value="ENOYL-COA HYDRATASE-RELATED"/>
    <property type="match status" value="1"/>
</dbReference>
<dbReference type="SUPFAM" id="SSF52096">
    <property type="entry name" value="ClpP/crotonase"/>
    <property type="match status" value="1"/>
</dbReference>
<comment type="catalytic activity">
    <reaction evidence="6">
        <text>a (3S)-3-hydroxyacyl-CoA = a (2E)-enoyl-CoA + H2O</text>
        <dbReference type="Rhea" id="RHEA:16105"/>
        <dbReference type="ChEBI" id="CHEBI:15377"/>
        <dbReference type="ChEBI" id="CHEBI:57318"/>
        <dbReference type="ChEBI" id="CHEBI:58856"/>
        <dbReference type="EC" id="4.2.1.17"/>
    </reaction>
</comment>
<accession>A0A9D1RWU0</accession>
<gene>
    <name evidence="9" type="ORF">H9867_00625</name>
</gene>
<dbReference type="GO" id="GO:0004300">
    <property type="term" value="F:enoyl-CoA hydratase activity"/>
    <property type="evidence" value="ECO:0007669"/>
    <property type="project" value="UniProtKB-EC"/>
</dbReference>
<evidence type="ECO:0000313" key="9">
    <source>
        <dbReference type="EMBL" id="HIW94985.1"/>
    </source>
</evidence>
<evidence type="ECO:0000256" key="4">
    <source>
        <dbReference type="ARBA" id="ARBA00023098"/>
    </source>
</evidence>
<dbReference type="InterPro" id="IPR001753">
    <property type="entry name" value="Enoyl-CoA_hydra/iso"/>
</dbReference>
<evidence type="ECO:0000256" key="2">
    <source>
        <dbReference type="ARBA" id="ARBA00005254"/>
    </source>
</evidence>
<dbReference type="PROSITE" id="PS00166">
    <property type="entry name" value="ENOYL_COA_HYDRATASE"/>
    <property type="match status" value="1"/>
</dbReference>
<dbReference type="InterPro" id="IPR029045">
    <property type="entry name" value="ClpP/crotonase-like_dom_sf"/>
</dbReference>
<dbReference type="Proteomes" id="UP000824189">
    <property type="component" value="Unassembled WGS sequence"/>
</dbReference>
<proteinExistence type="inferred from homology"/>
<evidence type="ECO:0000256" key="1">
    <source>
        <dbReference type="ARBA" id="ARBA00002994"/>
    </source>
</evidence>
<comment type="catalytic activity">
    <reaction evidence="7">
        <text>a 4-saturated-(3S)-3-hydroxyacyl-CoA = a (3E)-enoyl-CoA + H2O</text>
        <dbReference type="Rhea" id="RHEA:20724"/>
        <dbReference type="ChEBI" id="CHEBI:15377"/>
        <dbReference type="ChEBI" id="CHEBI:58521"/>
        <dbReference type="ChEBI" id="CHEBI:137480"/>
        <dbReference type="EC" id="4.2.1.17"/>
    </reaction>
</comment>